<proteinExistence type="predicted"/>
<reference evidence="2" key="1">
    <citation type="submission" date="2021-01" db="EMBL/GenBank/DDBJ databases">
        <authorList>
            <person name="Corre E."/>
            <person name="Pelletier E."/>
            <person name="Niang G."/>
            <person name="Scheremetjew M."/>
            <person name="Finn R."/>
            <person name="Kale V."/>
            <person name="Holt S."/>
            <person name="Cochrane G."/>
            <person name="Meng A."/>
            <person name="Brown T."/>
            <person name="Cohen L."/>
        </authorList>
    </citation>
    <scope>NUCLEOTIDE SEQUENCE</scope>
    <source>
        <strain evidence="2">UTEX LB 985</strain>
    </source>
</reference>
<dbReference type="AlphaFoldDB" id="A0A7S2FFQ6"/>
<feature type="compositionally biased region" description="Low complexity" evidence="1">
    <location>
        <begin position="106"/>
        <end position="117"/>
    </location>
</feature>
<evidence type="ECO:0000256" key="1">
    <source>
        <dbReference type="SAM" id="MobiDB-lite"/>
    </source>
</evidence>
<accession>A0A7S2FFQ6</accession>
<evidence type="ECO:0000313" key="2">
    <source>
        <dbReference type="EMBL" id="CAD9391513.1"/>
    </source>
</evidence>
<feature type="region of interest" description="Disordered" evidence="1">
    <location>
        <begin position="95"/>
        <end position="117"/>
    </location>
</feature>
<sequence length="202" mass="22348">MLPPTGPVYIKNYAAAGETDFGEDGGGVDDTGAYRTHAQADYSDGSEWIEVWFKNECKNIHGMTTWGRYTYGRWWKGVCARYVRHSSAGCEVAVSASNVEDDPSTKDASPSSPSTSASEAIQMEQLYSYAELEHEAVGPTLTVGMWRLPPLPDHLKSGDQKVSVHFCLAKAKAFGIKRIVHRISIPYADLVNRRTTITWVQD</sequence>
<dbReference type="EMBL" id="HBGU01001325">
    <property type="protein sequence ID" value="CAD9391513.1"/>
    <property type="molecule type" value="Transcribed_RNA"/>
</dbReference>
<organism evidence="2">
    <name type="scientific">Haptolina brevifila</name>
    <dbReference type="NCBI Taxonomy" id="156173"/>
    <lineage>
        <taxon>Eukaryota</taxon>
        <taxon>Haptista</taxon>
        <taxon>Haptophyta</taxon>
        <taxon>Prymnesiophyceae</taxon>
        <taxon>Prymnesiales</taxon>
        <taxon>Prymnesiaceae</taxon>
        <taxon>Haptolina</taxon>
    </lineage>
</organism>
<gene>
    <name evidence="2" type="ORF">CBRE1094_LOCUS681</name>
</gene>
<protein>
    <submittedName>
        <fullName evidence="2">Uncharacterized protein</fullName>
    </submittedName>
</protein>
<name>A0A7S2FFQ6_9EUKA</name>